<feature type="region of interest" description="Disordered" evidence="1">
    <location>
        <begin position="1"/>
        <end position="117"/>
    </location>
</feature>
<gene>
    <name evidence="2" type="ORF">OH76DRAFT_1406095</name>
</gene>
<reference evidence="2 3" key="1">
    <citation type="journal article" date="2018" name="Biotechnol. Biofuels">
        <title>Integrative visual omics of the white-rot fungus Polyporus brumalis exposes the biotechnological potential of its oxidative enzymes for delignifying raw plant biomass.</title>
        <authorList>
            <person name="Miyauchi S."/>
            <person name="Rancon A."/>
            <person name="Drula E."/>
            <person name="Hage H."/>
            <person name="Chaduli D."/>
            <person name="Favel A."/>
            <person name="Grisel S."/>
            <person name="Henrissat B."/>
            <person name="Herpoel-Gimbert I."/>
            <person name="Ruiz-Duenas F.J."/>
            <person name="Chevret D."/>
            <person name="Hainaut M."/>
            <person name="Lin J."/>
            <person name="Wang M."/>
            <person name="Pangilinan J."/>
            <person name="Lipzen A."/>
            <person name="Lesage-Meessen L."/>
            <person name="Navarro D."/>
            <person name="Riley R."/>
            <person name="Grigoriev I.V."/>
            <person name="Zhou S."/>
            <person name="Raouche S."/>
            <person name="Rosso M.N."/>
        </authorList>
    </citation>
    <scope>NUCLEOTIDE SEQUENCE [LARGE SCALE GENOMIC DNA]</scope>
    <source>
        <strain evidence="2 3">BRFM 1820</strain>
    </source>
</reference>
<dbReference type="AlphaFoldDB" id="A0A371D3V5"/>
<keyword evidence="3" id="KW-1185">Reference proteome</keyword>
<organism evidence="2 3">
    <name type="scientific">Lentinus brumalis</name>
    <dbReference type="NCBI Taxonomy" id="2498619"/>
    <lineage>
        <taxon>Eukaryota</taxon>
        <taxon>Fungi</taxon>
        <taxon>Dikarya</taxon>
        <taxon>Basidiomycota</taxon>
        <taxon>Agaricomycotina</taxon>
        <taxon>Agaricomycetes</taxon>
        <taxon>Polyporales</taxon>
        <taxon>Polyporaceae</taxon>
        <taxon>Lentinus</taxon>
    </lineage>
</organism>
<proteinExistence type="predicted"/>
<feature type="compositionally biased region" description="Pro residues" evidence="1">
    <location>
        <begin position="41"/>
        <end position="52"/>
    </location>
</feature>
<name>A0A371D3V5_9APHY</name>
<evidence type="ECO:0000313" key="2">
    <source>
        <dbReference type="EMBL" id="RDX47218.1"/>
    </source>
</evidence>
<evidence type="ECO:0000256" key="1">
    <source>
        <dbReference type="SAM" id="MobiDB-lite"/>
    </source>
</evidence>
<dbReference type="EMBL" id="KZ857420">
    <property type="protein sequence ID" value="RDX47218.1"/>
    <property type="molecule type" value="Genomic_DNA"/>
</dbReference>
<dbReference type="Proteomes" id="UP000256964">
    <property type="component" value="Unassembled WGS sequence"/>
</dbReference>
<evidence type="ECO:0000313" key="3">
    <source>
        <dbReference type="Proteomes" id="UP000256964"/>
    </source>
</evidence>
<dbReference type="STRING" id="139420.A0A371D3V5"/>
<feature type="compositionally biased region" description="Low complexity" evidence="1">
    <location>
        <begin position="53"/>
        <end position="65"/>
    </location>
</feature>
<sequence length="150" mass="16398">MPPAIAPKHASLPVPRPQASSFWQARPQIVIPSLQRSASFSPPPMPSPPTTPGPSMSSRTSATSSKRPYTPDDGDDLTDRGQSVDMMEPPHKRERKKRPAARKGWKGWVEGSPPPSEKLINLDRATVLPERKTRSGKNFDAVAAGREGWV</sequence>
<protein>
    <submittedName>
        <fullName evidence="2">Uncharacterized protein</fullName>
    </submittedName>
</protein>
<accession>A0A371D3V5</accession>
<feature type="compositionally biased region" description="Basic residues" evidence="1">
    <location>
        <begin position="92"/>
        <end position="105"/>
    </location>
</feature>
<dbReference type="OrthoDB" id="3267892at2759"/>